<dbReference type="RefSeq" id="WP_181662693.1">
    <property type="nucleotide sequence ID" value="NZ_JACEHE010000054.1"/>
</dbReference>
<dbReference type="EMBL" id="JACEHE010000054">
    <property type="protein sequence ID" value="MBA2951784.1"/>
    <property type="molecule type" value="Genomic_DNA"/>
</dbReference>
<sequence length="57" mass="6363">MSGYRARIYPHSPTRARCSSCGELAVATRIVDVPGLGLRWHDSCRNCMIAGFKLERP</sequence>
<accession>A0A7W0IE00</accession>
<organism evidence="1 2">
    <name type="scientific">Streptomyces himalayensis subsp. himalayensis</name>
    <dbReference type="NCBI Taxonomy" id="2756131"/>
    <lineage>
        <taxon>Bacteria</taxon>
        <taxon>Bacillati</taxon>
        <taxon>Actinomycetota</taxon>
        <taxon>Actinomycetes</taxon>
        <taxon>Kitasatosporales</taxon>
        <taxon>Streptomycetaceae</taxon>
        <taxon>Streptomyces</taxon>
        <taxon>Streptomyces himalayensis</taxon>
    </lineage>
</organism>
<dbReference type="AlphaFoldDB" id="A0A7W0IE00"/>
<gene>
    <name evidence="1" type="ORF">H1D24_40025</name>
</gene>
<proteinExistence type="predicted"/>
<comment type="caution">
    <text evidence="1">The sequence shown here is derived from an EMBL/GenBank/DDBJ whole genome shotgun (WGS) entry which is preliminary data.</text>
</comment>
<name>A0A7W0IE00_9ACTN</name>
<protein>
    <submittedName>
        <fullName evidence="1">Uncharacterized protein</fullName>
    </submittedName>
</protein>
<dbReference type="Proteomes" id="UP000545761">
    <property type="component" value="Unassembled WGS sequence"/>
</dbReference>
<evidence type="ECO:0000313" key="2">
    <source>
        <dbReference type="Proteomes" id="UP000545761"/>
    </source>
</evidence>
<reference evidence="1 2" key="1">
    <citation type="submission" date="2020-07" db="EMBL/GenBank/DDBJ databases">
        <title>Streptomyces isolated from Indian soil.</title>
        <authorList>
            <person name="Mandal S."/>
            <person name="Maiti P.K."/>
        </authorList>
    </citation>
    <scope>NUCLEOTIDE SEQUENCE [LARGE SCALE GENOMIC DNA]</scope>
    <source>
        <strain evidence="1 2">PSKA28</strain>
    </source>
</reference>
<evidence type="ECO:0000313" key="1">
    <source>
        <dbReference type="EMBL" id="MBA2951784.1"/>
    </source>
</evidence>